<evidence type="ECO:0000313" key="2">
    <source>
        <dbReference type="EMBL" id="KAF5877381.1"/>
    </source>
</evidence>
<dbReference type="Proteomes" id="UP000531561">
    <property type="component" value="Unassembled WGS sequence"/>
</dbReference>
<sequence length="72" mass="7838">MAVGYEMENRGSQKTSQNETETLPYNPHQKAHTSEHQAPVFATTIGKSSRLSDEDNSKATPTSPSRTSSTAK</sequence>
<protein>
    <submittedName>
        <fullName evidence="2">Uncharacterized protein</fullName>
    </submittedName>
</protein>
<gene>
    <name evidence="2" type="ORF">Bfra_001748</name>
</gene>
<dbReference type="EMBL" id="JABFCT010000003">
    <property type="protein sequence ID" value="KAF5877381.1"/>
    <property type="molecule type" value="Genomic_DNA"/>
</dbReference>
<comment type="caution">
    <text evidence="2">The sequence shown here is derived from an EMBL/GenBank/DDBJ whole genome shotgun (WGS) entry which is preliminary data.</text>
</comment>
<dbReference type="GeneID" id="59255865"/>
<evidence type="ECO:0000313" key="3">
    <source>
        <dbReference type="Proteomes" id="UP000531561"/>
    </source>
</evidence>
<evidence type="ECO:0000256" key="1">
    <source>
        <dbReference type="SAM" id="MobiDB-lite"/>
    </source>
</evidence>
<accession>A0A8H6EM52</accession>
<keyword evidence="3" id="KW-1185">Reference proteome</keyword>
<dbReference type="RefSeq" id="XP_037196327.1">
    <property type="nucleotide sequence ID" value="XM_037332173.1"/>
</dbReference>
<feature type="compositionally biased region" description="Polar residues" evidence="1">
    <location>
        <begin position="10"/>
        <end position="23"/>
    </location>
</feature>
<reference evidence="2 3" key="1">
    <citation type="journal article" date="2020" name="Phytopathology">
        <title>A high-quality genome resource of Botrytis fragariae, a new and rapidly spreading fungal pathogen causing strawberry gray mold in the U.S.A.</title>
        <authorList>
            <person name="Wu Y."/>
            <person name="Saski C.A."/>
            <person name="Schnabel G."/>
            <person name="Xiao S."/>
            <person name="Hu M."/>
        </authorList>
    </citation>
    <scope>NUCLEOTIDE SEQUENCE [LARGE SCALE GENOMIC DNA]</scope>
    <source>
        <strain evidence="2 3">BVB16</strain>
    </source>
</reference>
<name>A0A8H6EM52_9HELO</name>
<organism evidence="2 3">
    <name type="scientific">Botrytis fragariae</name>
    <dbReference type="NCBI Taxonomy" id="1964551"/>
    <lineage>
        <taxon>Eukaryota</taxon>
        <taxon>Fungi</taxon>
        <taxon>Dikarya</taxon>
        <taxon>Ascomycota</taxon>
        <taxon>Pezizomycotina</taxon>
        <taxon>Leotiomycetes</taxon>
        <taxon>Helotiales</taxon>
        <taxon>Sclerotiniaceae</taxon>
        <taxon>Botrytis</taxon>
    </lineage>
</organism>
<feature type="region of interest" description="Disordered" evidence="1">
    <location>
        <begin position="1"/>
        <end position="72"/>
    </location>
</feature>
<dbReference type="AlphaFoldDB" id="A0A8H6EM52"/>
<feature type="compositionally biased region" description="Low complexity" evidence="1">
    <location>
        <begin position="58"/>
        <end position="72"/>
    </location>
</feature>
<proteinExistence type="predicted"/>